<dbReference type="InterPro" id="IPR036086">
    <property type="entry name" value="ParB/Sulfiredoxin_sf"/>
</dbReference>
<dbReference type="EMBL" id="SISP01000020">
    <property type="protein sequence ID" value="TBM41387.1"/>
    <property type="molecule type" value="Genomic_DNA"/>
</dbReference>
<dbReference type="AlphaFoldDB" id="A0A7Z7VNP5"/>
<dbReference type="SUPFAM" id="SSF110849">
    <property type="entry name" value="ParB/Sulfiredoxin"/>
    <property type="match status" value="1"/>
</dbReference>
<gene>
    <name evidence="4" type="ORF">EYB64_12490</name>
</gene>
<dbReference type="InterPro" id="IPR050336">
    <property type="entry name" value="Chromosome_partition/occlusion"/>
</dbReference>
<dbReference type="GO" id="GO:0005694">
    <property type="term" value="C:chromosome"/>
    <property type="evidence" value="ECO:0007669"/>
    <property type="project" value="TreeGrafter"/>
</dbReference>
<dbReference type="Pfam" id="PF02195">
    <property type="entry name" value="ParB_N"/>
    <property type="match status" value="1"/>
</dbReference>
<dbReference type="InterPro" id="IPR004437">
    <property type="entry name" value="ParB/RepB/Spo0J"/>
</dbReference>
<reference evidence="4 5" key="1">
    <citation type="submission" date="2019-02" db="EMBL/GenBank/DDBJ databases">
        <title>Genomic plasticity associated with the antimicrobial resistance in Vibrio cholerae.</title>
        <authorList>
            <person name="Verma J."/>
            <person name="Bag S."/>
            <person name="Saha B."/>
            <person name="Kumar P."/>
            <person name="Ghosh T.S."/>
            <person name="Dayal M."/>
            <person name="Senapati T."/>
            <person name="Mehra S."/>
            <person name="Dey P."/>
            <person name="Desigamani A."/>
            <person name="Kumar D."/>
            <person name="Rana P."/>
            <person name="Kumar B."/>
            <person name="Maiti T.K."/>
            <person name="Sharma N.C."/>
            <person name="Bhadra R.K."/>
            <person name="Mutreja A."/>
            <person name="Nair G.B."/>
            <person name="Ramamurthy T."/>
            <person name="Das B."/>
        </authorList>
    </citation>
    <scope>NUCLEOTIDE SEQUENCE [LARGE SCALE GENOMIC DNA]</scope>
    <source>
        <strain evidence="4 5">IDH06781</strain>
    </source>
</reference>
<dbReference type="Proteomes" id="UP000294145">
    <property type="component" value="Unassembled WGS sequence"/>
</dbReference>
<evidence type="ECO:0000313" key="5">
    <source>
        <dbReference type="Proteomes" id="UP000294145"/>
    </source>
</evidence>
<evidence type="ECO:0000259" key="3">
    <source>
        <dbReference type="SMART" id="SM00470"/>
    </source>
</evidence>
<feature type="compositionally biased region" description="Basic and acidic residues" evidence="2">
    <location>
        <begin position="316"/>
        <end position="327"/>
    </location>
</feature>
<comment type="caution">
    <text evidence="4">The sequence shown here is derived from an EMBL/GenBank/DDBJ whole genome shotgun (WGS) entry which is preliminary data.</text>
</comment>
<feature type="region of interest" description="Disordered" evidence="2">
    <location>
        <begin position="301"/>
        <end position="336"/>
    </location>
</feature>
<sequence length="404" mass="44858">MSWLSVLDWRVKIMTTVNPKISPMAALSNLKKLPAKEQLKEAVESTVGAEFRYINLKLLKPDPYQPRKEINKETLNDLADSILSVGIIEPLVVRIDPDNPKESIIICGERRYMAAGIAGLAEVPCFVKSIDIKVVRAYQLIENVHREDMSLLDTARGVCQLIAEYGITQKEACGILAMSSSTLNEYVVIDESPDFIKELCTKGVKKRVLLALARAAKIDDEFTHSVITKALQDNTRITLEWAENVYRMCKGDDDLSTEGVESNSADSIDERADVQNINPYLIEETDSADSSDELLIQTQLEEEDNRQELSLTNSKPFDDSETHDSETHVSGINDSFEDFNGSAPSGFKKRSPSKAVVTVKVSDLGMGRIALEFCPPEPDEVMVEFSSGDIKSVKIIDCVIVGYE</sequence>
<organism evidence="4 5">
    <name type="scientific">Vibrio cholerae</name>
    <dbReference type="NCBI Taxonomy" id="666"/>
    <lineage>
        <taxon>Bacteria</taxon>
        <taxon>Pseudomonadati</taxon>
        <taxon>Pseudomonadota</taxon>
        <taxon>Gammaproteobacteria</taxon>
        <taxon>Vibrionales</taxon>
        <taxon>Vibrionaceae</taxon>
        <taxon>Vibrio</taxon>
    </lineage>
</organism>
<dbReference type="PANTHER" id="PTHR33375:SF1">
    <property type="entry name" value="CHROMOSOME-PARTITIONING PROTEIN PARB-RELATED"/>
    <property type="match status" value="1"/>
</dbReference>
<name>A0A7Z7VNP5_VIBCL</name>
<feature type="domain" description="ParB-like N-terminal" evidence="3">
    <location>
        <begin position="52"/>
        <end position="144"/>
    </location>
</feature>
<dbReference type="Gene3D" id="1.10.10.2830">
    <property type="match status" value="1"/>
</dbReference>
<dbReference type="CDD" id="cd16393">
    <property type="entry name" value="SPO0J_N"/>
    <property type="match status" value="1"/>
</dbReference>
<dbReference type="InterPro" id="IPR003115">
    <property type="entry name" value="ParB_N"/>
</dbReference>
<comment type="similarity">
    <text evidence="1">Belongs to the ParB family.</text>
</comment>
<proteinExistence type="inferred from homology"/>
<dbReference type="NCBIfam" id="TIGR00180">
    <property type="entry name" value="parB_part"/>
    <property type="match status" value="1"/>
</dbReference>
<dbReference type="GO" id="GO:0003677">
    <property type="term" value="F:DNA binding"/>
    <property type="evidence" value="ECO:0007669"/>
    <property type="project" value="InterPro"/>
</dbReference>
<evidence type="ECO:0000256" key="1">
    <source>
        <dbReference type="ARBA" id="ARBA00006295"/>
    </source>
</evidence>
<evidence type="ECO:0000313" key="4">
    <source>
        <dbReference type="EMBL" id="TBM41387.1"/>
    </source>
</evidence>
<dbReference type="PANTHER" id="PTHR33375">
    <property type="entry name" value="CHROMOSOME-PARTITIONING PROTEIN PARB-RELATED"/>
    <property type="match status" value="1"/>
</dbReference>
<dbReference type="Gene3D" id="3.90.1530.30">
    <property type="match status" value="1"/>
</dbReference>
<dbReference type="SMART" id="SM00470">
    <property type="entry name" value="ParB"/>
    <property type="match status" value="1"/>
</dbReference>
<accession>A0A7Z7VNP5</accession>
<dbReference type="GO" id="GO:0007059">
    <property type="term" value="P:chromosome segregation"/>
    <property type="evidence" value="ECO:0007669"/>
    <property type="project" value="TreeGrafter"/>
</dbReference>
<evidence type="ECO:0000256" key="2">
    <source>
        <dbReference type="SAM" id="MobiDB-lite"/>
    </source>
</evidence>
<protein>
    <submittedName>
        <fullName evidence="4">ParB/RepB/Spo0J family partition protein</fullName>
    </submittedName>
</protein>